<reference evidence="2" key="1">
    <citation type="submission" date="2020-06" db="EMBL/GenBank/DDBJ databases">
        <title>Draft genome sequences of strains closely related to Aspergillus parafelis and Aspergillus hiratsukae.</title>
        <authorList>
            <person name="Dos Santos R.A.C."/>
            <person name="Rivero-Menendez O."/>
            <person name="Steenwyk J.L."/>
            <person name="Mead M.E."/>
            <person name="Goldman G.H."/>
            <person name="Alastruey-Izquierdo A."/>
            <person name="Rokas A."/>
        </authorList>
    </citation>
    <scope>NUCLEOTIDE SEQUENCE</scope>
    <source>
        <strain evidence="2">CNM-CM5793</strain>
        <strain evidence="3">CNM-CM6106</strain>
    </source>
</reference>
<proteinExistence type="predicted"/>
<evidence type="ECO:0000256" key="1">
    <source>
        <dbReference type="SAM" id="MobiDB-lite"/>
    </source>
</evidence>
<feature type="compositionally biased region" description="Basic and acidic residues" evidence="1">
    <location>
        <begin position="1"/>
        <end position="13"/>
    </location>
</feature>
<evidence type="ECO:0000313" key="3">
    <source>
        <dbReference type="EMBL" id="KAF7172674.1"/>
    </source>
</evidence>
<comment type="caution">
    <text evidence="2">The sequence shown here is derived from an EMBL/GenBank/DDBJ whole genome shotgun (WGS) entry which is preliminary data.</text>
</comment>
<evidence type="ECO:0000313" key="4">
    <source>
        <dbReference type="Proteomes" id="UP000630445"/>
    </source>
</evidence>
<protein>
    <submittedName>
        <fullName evidence="2">Uncharacterized protein</fullName>
    </submittedName>
</protein>
<name>A0A8H6UFL3_9EURO</name>
<dbReference type="AlphaFoldDB" id="A0A8H6UFL3"/>
<evidence type="ECO:0000313" key="2">
    <source>
        <dbReference type="EMBL" id="KAF7121985.1"/>
    </source>
</evidence>
<dbReference type="Proteomes" id="UP000630445">
    <property type="component" value="Unassembled WGS sequence"/>
</dbReference>
<dbReference type="Proteomes" id="UP000662466">
    <property type="component" value="Unassembled WGS sequence"/>
</dbReference>
<keyword evidence="4" id="KW-1185">Reference proteome</keyword>
<gene>
    <name evidence="2" type="ORF">CNMCM5793_009540</name>
    <name evidence="3" type="ORF">CNMCM6106_006841</name>
</gene>
<accession>A0A8H6UFL3</accession>
<dbReference type="EMBL" id="JACBAD010002033">
    <property type="protein sequence ID" value="KAF7121985.1"/>
    <property type="molecule type" value="Genomic_DNA"/>
</dbReference>
<organism evidence="2 4">
    <name type="scientific">Aspergillus hiratsukae</name>
    <dbReference type="NCBI Taxonomy" id="1194566"/>
    <lineage>
        <taxon>Eukaryota</taxon>
        <taxon>Fungi</taxon>
        <taxon>Dikarya</taxon>
        <taxon>Ascomycota</taxon>
        <taxon>Pezizomycotina</taxon>
        <taxon>Eurotiomycetes</taxon>
        <taxon>Eurotiomycetidae</taxon>
        <taxon>Eurotiales</taxon>
        <taxon>Aspergillaceae</taxon>
        <taxon>Aspergillus</taxon>
        <taxon>Aspergillus subgen. Fumigati</taxon>
    </lineage>
</organism>
<feature type="region of interest" description="Disordered" evidence="1">
    <location>
        <begin position="1"/>
        <end position="24"/>
    </location>
</feature>
<dbReference type="EMBL" id="JACBAF010001840">
    <property type="protein sequence ID" value="KAF7172674.1"/>
    <property type="molecule type" value="Genomic_DNA"/>
</dbReference>
<sequence>MNPTLELEHERVSRLPTSTPRRSTGAYESFRRWIPMGVFRSPQNENYDLRLREYEKSQFLSGSLIIQEKEYAD</sequence>